<evidence type="ECO:0000256" key="2">
    <source>
        <dbReference type="ARBA" id="ARBA00022801"/>
    </source>
</evidence>
<protein>
    <recommendedName>
        <fullName evidence="7">Calcineurin-like phosphoesterase domain-containing protein</fullName>
    </recommendedName>
</protein>
<organism evidence="5 6">
    <name type="scientific">BD1-7 clade bacterium</name>
    <dbReference type="NCBI Taxonomy" id="2029982"/>
    <lineage>
        <taxon>Bacteria</taxon>
        <taxon>Pseudomonadati</taxon>
        <taxon>Pseudomonadota</taxon>
        <taxon>Gammaproteobacteria</taxon>
        <taxon>Cellvibrionales</taxon>
        <taxon>Spongiibacteraceae</taxon>
        <taxon>BD1-7 clade</taxon>
    </lineage>
</organism>
<name>A0A5S9QSZ6_9GAMM</name>
<evidence type="ECO:0000256" key="1">
    <source>
        <dbReference type="ARBA" id="ARBA00022729"/>
    </source>
</evidence>
<dbReference type="PROSITE" id="PS51257">
    <property type="entry name" value="PROKAR_LIPOPROTEIN"/>
    <property type="match status" value="1"/>
</dbReference>
<dbReference type="EMBL" id="CACSIO010000045">
    <property type="protein sequence ID" value="CAA0122006.1"/>
    <property type="molecule type" value="Genomic_DNA"/>
</dbReference>
<dbReference type="Pfam" id="PF00149">
    <property type="entry name" value="Metallophos"/>
    <property type="match status" value="1"/>
</dbReference>
<evidence type="ECO:0008006" key="7">
    <source>
        <dbReference type="Google" id="ProtNLM"/>
    </source>
</evidence>
<dbReference type="InterPro" id="IPR029052">
    <property type="entry name" value="Metallo-depent_PP-like"/>
</dbReference>
<dbReference type="InterPro" id="IPR044060">
    <property type="entry name" value="Bacterial_rp_domain"/>
</dbReference>
<gene>
    <name evidence="5" type="ORF">OPDIPICF_02535</name>
</gene>
<feature type="domain" description="Bacterial repeat" evidence="4">
    <location>
        <begin position="67"/>
        <end position="111"/>
    </location>
</feature>
<evidence type="ECO:0000259" key="3">
    <source>
        <dbReference type="Pfam" id="PF00149"/>
    </source>
</evidence>
<dbReference type="Pfam" id="PF18998">
    <property type="entry name" value="Flg_new_2"/>
    <property type="match status" value="1"/>
</dbReference>
<dbReference type="InterPro" id="IPR051558">
    <property type="entry name" value="Metallophosphoesterase_PAP"/>
</dbReference>
<dbReference type="Gene3D" id="3.60.21.10">
    <property type="match status" value="1"/>
</dbReference>
<dbReference type="AlphaFoldDB" id="A0A5S9QSZ6"/>
<keyword evidence="2" id="KW-0378">Hydrolase</keyword>
<dbReference type="GO" id="GO:0016787">
    <property type="term" value="F:hydrolase activity"/>
    <property type="evidence" value="ECO:0007669"/>
    <property type="project" value="UniProtKB-KW"/>
</dbReference>
<reference evidence="5 6" key="1">
    <citation type="submission" date="2019-11" db="EMBL/GenBank/DDBJ databases">
        <authorList>
            <person name="Holert J."/>
        </authorList>
    </citation>
    <scope>NUCLEOTIDE SEQUENCE [LARGE SCALE GENOMIC DNA]</scope>
    <source>
        <strain evidence="5">SB11_3</strain>
    </source>
</reference>
<dbReference type="SUPFAM" id="SSF56300">
    <property type="entry name" value="Metallo-dependent phosphatases"/>
    <property type="match status" value="1"/>
</dbReference>
<dbReference type="OrthoDB" id="9809781at2"/>
<keyword evidence="1" id="KW-0732">Signal</keyword>
<evidence type="ECO:0000259" key="4">
    <source>
        <dbReference type="Pfam" id="PF18998"/>
    </source>
</evidence>
<evidence type="ECO:0000313" key="6">
    <source>
        <dbReference type="Proteomes" id="UP000441399"/>
    </source>
</evidence>
<sequence>MKLGFHSKLASAFIFVGMLSGCNFEVETTTGGKVVSDPSGIDCRTTTGTCVIENYEKLGDGQDKVIVTLKAIPDDGYTLSHWEGDCFKTRRHECKVHMNGELFVKAVFAPEQAATTPAPNKTVRFIAIGDMGEGNYRQFQVAEAFRKECDQRGGCDFAIGLGDNIYDDQPGDEYSSAFDLKFETPYRNVNFPFYMSLGNHDNDILIDGTGGSNIGGDIQVDYHYRENRPSENWKMPARFYHFKAPSDSAPLVDFFALDSNPMNSAPDINPDYEINQYKKMHGEWLDQSLTSSKAPWKIAYTHHPYISNGDHGNAGNYDGLLPLGPLTARIGGEIYRKWFEQHVCNKVDIFFAGHDHDMQILHSVPECGKTFFVISGAAAKTRELKDEERNVAYYQLGKATGFILAEIKGNNIDLRVYTVDDNGYQLDHVQSFIRRQ</sequence>
<proteinExistence type="predicted"/>
<evidence type="ECO:0000313" key="5">
    <source>
        <dbReference type="EMBL" id="CAA0122006.1"/>
    </source>
</evidence>
<dbReference type="Proteomes" id="UP000441399">
    <property type="component" value="Unassembled WGS sequence"/>
</dbReference>
<feature type="domain" description="Calcineurin-like phosphoesterase" evidence="3">
    <location>
        <begin position="124"/>
        <end position="357"/>
    </location>
</feature>
<dbReference type="InterPro" id="IPR004843">
    <property type="entry name" value="Calcineurin-like_PHP"/>
</dbReference>
<dbReference type="PANTHER" id="PTHR10161:SF14">
    <property type="entry name" value="TARTRATE-RESISTANT ACID PHOSPHATASE TYPE 5"/>
    <property type="match status" value="1"/>
</dbReference>
<accession>A0A5S9QSZ6</accession>
<dbReference type="PANTHER" id="PTHR10161">
    <property type="entry name" value="TARTRATE-RESISTANT ACID PHOSPHATASE TYPE 5"/>
    <property type="match status" value="1"/>
</dbReference>
<keyword evidence="6" id="KW-1185">Reference proteome</keyword>